<dbReference type="Proteomes" id="UP000054776">
    <property type="component" value="Unassembled WGS sequence"/>
</dbReference>
<protein>
    <submittedName>
        <fullName evidence="1">Uncharacterized protein</fullName>
    </submittedName>
</protein>
<proteinExistence type="predicted"/>
<evidence type="ECO:0000313" key="2">
    <source>
        <dbReference type="Proteomes" id="UP000054776"/>
    </source>
</evidence>
<accession>A0A0V1BKG9</accession>
<dbReference type="AlphaFoldDB" id="A0A0V1BKG9"/>
<dbReference type="OrthoDB" id="10622796at2759"/>
<reference evidence="1 2" key="1">
    <citation type="submission" date="2015-01" db="EMBL/GenBank/DDBJ databases">
        <title>Evolution of Trichinella species and genotypes.</title>
        <authorList>
            <person name="Korhonen P.K."/>
            <person name="Edoardo P."/>
            <person name="Giuseppe L.R."/>
            <person name="Gasser R.B."/>
        </authorList>
    </citation>
    <scope>NUCLEOTIDE SEQUENCE [LARGE SCALE GENOMIC DNA]</scope>
    <source>
        <strain evidence="1">ISS3</strain>
    </source>
</reference>
<keyword evidence="2" id="KW-1185">Reference proteome</keyword>
<comment type="caution">
    <text evidence="1">The sequence shown here is derived from an EMBL/GenBank/DDBJ whole genome shotgun (WGS) entry which is preliminary data.</text>
</comment>
<organism evidence="1 2">
    <name type="scientific">Trichinella spiralis</name>
    <name type="common">Trichina worm</name>
    <dbReference type="NCBI Taxonomy" id="6334"/>
    <lineage>
        <taxon>Eukaryota</taxon>
        <taxon>Metazoa</taxon>
        <taxon>Ecdysozoa</taxon>
        <taxon>Nematoda</taxon>
        <taxon>Enoplea</taxon>
        <taxon>Dorylaimia</taxon>
        <taxon>Trichinellida</taxon>
        <taxon>Trichinellidae</taxon>
        <taxon>Trichinella</taxon>
    </lineage>
</organism>
<name>A0A0V1BKG9_TRISP</name>
<gene>
    <name evidence="1" type="ORF">T01_1559</name>
</gene>
<evidence type="ECO:0000313" key="1">
    <source>
        <dbReference type="EMBL" id="KRY37358.1"/>
    </source>
</evidence>
<dbReference type="EMBL" id="JYDH01000034">
    <property type="protein sequence ID" value="KRY37358.1"/>
    <property type="molecule type" value="Genomic_DNA"/>
</dbReference>
<sequence length="92" mass="10172">MDGWMDHFGVLITGAQSSFPRITRILTPIKSGFRPPSTKTWLCSCKLCPSPGIQATVSLPLVSRTSTHFRFAEFGFFGFLINTFKTTPLICG</sequence>
<dbReference type="InParanoid" id="A0A0V1BKG9"/>